<name>A0ABU8HCA5_9BACI</name>
<protein>
    <submittedName>
        <fullName evidence="1">YqcI/YcgG family protein</fullName>
    </submittedName>
</protein>
<dbReference type="PANTHER" id="PTHR40045:SF1">
    <property type="entry name" value="YQCI_YCGG FAMILY PROTEIN"/>
    <property type="match status" value="1"/>
</dbReference>
<keyword evidence="2" id="KW-1185">Reference proteome</keyword>
<dbReference type="InterPro" id="IPR014988">
    <property type="entry name" value="Uncharacterised_YqcI/YcgG"/>
</dbReference>
<dbReference type="RefSeq" id="WP_336586382.1">
    <property type="nucleotide sequence ID" value="NZ_JBBAXC010000005.1"/>
</dbReference>
<proteinExistence type="predicted"/>
<dbReference type="Proteomes" id="UP001312865">
    <property type="component" value="Unassembled WGS sequence"/>
</dbReference>
<comment type="caution">
    <text evidence="1">The sequence shown here is derived from an EMBL/GenBank/DDBJ whole genome shotgun (WGS) entry which is preliminary data.</text>
</comment>
<reference evidence="1 2" key="1">
    <citation type="journal article" date="2018" name="J. Microbiol.">
        <title>Bacillus spongiae sp. nov., isolated from sponge of Jeju Island.</title>
        <authorList>
            <person name="Lee G.E."/>
            <person name="Im W.T."/>
            <person name="Park J.S."/>
        </authorList>
    </citation>
    <scope>NUCLEOTIDE SEQUENCE [LARGE SCALE GENOMIC DNA]</scope>
    <source>
        <strain evidence="1 2">135PIL107-10</strain>
    </source>
</reference>
<dbReference type="Pfam" id="PF08892">
    <property type="entry name" value="YqcI_YcgG"/>
    <property type="match status" value="1"/>
</dbReference>
<gene>
    <name evidence="1" type="ORF">WAK64_07695</name>
</gene>
<evidence type="ECO:0000313" key="1">
    <source>
        <dbReference type="EMBL" id="MEI5906940.1"/>
    </source>
</evidence>
<dbReference type="PANTHER" id="PTHR40045">
    <property type="entry name" value="YCGG FAMILY PROTEIN"/>
    <property type="match status" value="1"/>
</dbReference>
<dbReference type="EMBL" id="JBBAXC010000005">
    <property type="protein sequence ID" value="MEI5906940.1"/>
    <property type="molecule type" value="Genomic_DNA"/>
</dbReference>
<accession>A0ABU8HCA5</accession>
<sequence length="248" mass="29364">MLCSNSWIEQNMEKLTNWQQSAYNHFSEIMCDELHHYPCIPGKQAFDKGTLRFGFAQDPRSNTASEELADLLKQYGEISRDTGKYASLVVFFNSENIPEQNDGIEMYQQIFWSVLNRVHELDETSWPEGIAKDPYDHTWEFCFDGEPYFAFCATPAHRVRQSRHFPYFLIAFQPRWVFDDINSSTVFGKKLKKVIRERLIEYDEAEPHPSLKWYGQEDNYEWKQYFLTDDDSSPSKCPFQNMHDKIKS</sequence>
<organism evidence="1 2">
    <name type="scientific">Bacillus spongiae</name>
    <dbReference type="NCBI Taxonomy" id="2683610"/>
    <lineage>
        <taxon>Bacteria</taxon>
        <taxon>Bacillati</taxon>
        <taxon>Bacillota</taxon>
        <taxon>Bacilli</taxon>
        <taxon>Bacillales</taxon>
        <taxon>Bacillaceae</taxon>
        <taxon>Bacillus</taxon>
    </lineage>
</organism>
<evidence type="ECO:0000313" key="2">
    <source>
        <dbReference type="Proteomes" id="UP001312865"/>
    </source>
</evidence>